<gene>
    <name evidence="3" type="ORF">GPX89_35780</name>
</gene>
<comment type="caution">
    <text evidence="3">The sequence shown here is derived from an EMBL/GenBank/DDBJ whole genome shotgun (WGS) entry which is preliminary data.</text>
</comment>
<dbReference type="PANTHER" id="PTHR39428">
    <property type="entry name" value="F420H(2)-DEPENDENT QUINONE REDUCTASE RV1261C"/>
    <property type="match status" value="1"/>
</dbReference>
<comment type="catalytic activity">
    <reaction evidence="2">
        <text>oxidized coenzyme F420-(gamma-L-Glu)(n) + a quinol + H(+) = reduced coenzyme F420-(gamma-L-Glu)(n) + a quinone</text>
        <dbReference type="Rhea" id="RHEA:39663"/>
        <dbReference type="Rhea" id="RHEA-COMP:12939"/>
        <dbReference type="Rhea" id="RHEA-COMP:14378"/>
        <dbReference type="ChEBI" id="CHEBI:15378"/>
        <dbReference type="ChEBI" id="CHEBI:24646"/>
        <dbReference type="ChEBI" id="CHEBI:132124"/>
        <dbReference type="ChEBI" id="CHEBI:133980"/>
        <dbReference type="ChEBI" id="CHEBI:139511"/>
    </reaction>
</comment>
<evidence type="ECO:0000256" key="1">
    <source>
        <dbReference type="ARBA" id="ARBA00008710"/>
    </source>
</evidence>
<dbReference type="Pfam" id="PF04075">
    <property type="entry name" value="F420H2_quin_red"/>
    <property type="match status" value="1"/>
</dbReference>
<evidence type="ECO:0000256" key="2">
    <source>
        <dbReference type="ARBA" id="ARBA00049106"/>
    </source>
</evidence>
<dbReference type="Proteomes" id="UP000466794">
    <property type="component" value="Unassembled WGS sequence"/>
</dbReference>
<comment type="similarity">
    <text evidence="1">Belongs to the F420H(2)-dependent quinone reductase family.</text>
</comment>
<accession>A0A7K1V7Z1</accession>
<proteinExistence type="inferred from homology"/>
<dbReference type="EMBL" id="WRPP01000010">
    <property type="protein sequence ID" value="MVU82579.1"/>
    <property type="molecule type" value="Genomic_DNA"/>
</dbReference>
<protein>
    <submittedName>
        <fullName evidence="3">Nitroreductase family deazaflavin-dependent oxidoreductase</fullName>
    </submittedName>
</protein>
<evidence type="ECO:0000313" key="3">
    <source>
        <dbReference type="EMBL" id="MVU82579.1"/>
    </source>
</evidence>
<dbReference type="AlphaFoldDB" id="A0A7K1V7Z1"/>
<organism evidence="3 4">
    <name type="scientific">Nocardia terrae</name>
    <dbReference type="NCBI Taxonomy" id="2675851"/>
    <lineage>
        <taxon>Bacteria</taxon>
        <taxon>Bacillati</taxon>
        <taxon>Actinomycetota</taxon>
        <taxon>Actinomycetes</taxon>
        <taxon>Mycobacteriales</taxon>
        <taxon>Nocardiaceae</taxon>
        <taxon>Nocardia</taxon>
    </lineage>
</organism>
<dbReference type="PANTHER" id="PTHR39428:SF3">
    <property type="entry name" value="DEAZAFLAVIN-DEPENDENT NITROREDUCTASE"/>
    <property type="match status" value="1"/>
</dbReference>
<dbReference type="GO" id="GO:0016491">
    <property type="term" value="F:oxidoreductase activity"/>
    <property type="evidence" value="ECO:0007669"/>
    <property type="project" value="InterPro"/>
</dbReference>
<dbReference type="NCBIfam" id="TIGR00026">
    <property type="entry name" value="hi_GC_TIGR00026"/>
    <property type="match status" value="1"/>
</dbReference>
<reference evidence="3 4" key="1">
    <citation type="submission" date="2019-12" db="EMBL/GenBank/DDBJ databases">
        <title>Nocardia sp. nov. ET3-3 isolated from soil.</title>
        <authorList>
            <person name="Kanchanasin P."/>
            <person name="Tanasupawat S."/>
            <person name="Yuki M."/>
            <person name="Kudo T."/>
        </authorList>
    </citation>
    <scope>NUCLEOTIDE SEQUENCE [LARGE SCALE GENOMIC DNA]</scope>
    <source>
        <strain evidence="3 4">ET3-3</strain>
    </source>
</reference>
<dbReference type="GO" id="GO:0005886">
    <property type="term" value="C:plasma membrane"/>
    <property type="evidence" value="ECO:0007669"/>
    <property type="project" value="TreeGrafter"/>
</dbReference>
<dbReference type="InterPro" id="IPR012349">
    <property type="entry name" value="Split_barrel_FMN-bd"/>
</dbReference>
<keyword evidence="4" id="KW-1185">Reference proteome</keyword>
<dbReference type="GO" id="GO:0070967">
    <property type="term" value="F:coenzyme F420 binding"/>
    <property type="evidence" value="ECO:0007669"/>
    <property type="project" value="TreeGrafter"/>
</dbReference>
<evidence type="ECO:0000313" key="4">
    <source>
        <dbReference type="Proteomes" id="UP000466794"/>
    </source>
</evidence>
<dbReference type="Gene3D" id="2.30.110.10">
    <property type="entry name" value="Electron Transport, Fmn-binding Protein, Chain A"/>
    <property type="match status" value="1"/>
</dbReference>
<name>A0A7K1V7Z1_9NOCA</name>
<dbReference type="InterPro" id="IPR004378">
    <property type="entry name" value="F420H2_quin_Rdtase"/>
</dbReference>
<sequence>MRVYRWSRGRVGGNFTGYREGKLLLLEHVGARSGVTRTSPLMYVEDGAAVAVAASKAGQPEHPGWYHNLIAHPDTTIQIGGEVRPVRARVANPAERERLWPRFVATVPDFAFYQRHAGTRTIPVVLLEPR</sequence>